<dbReference type="AlphaFoldDB" id="A0A810LDX0"/>
<name>A0A810LDX0_9ACTN</name>
<evidence type="ECO:0000259" key="1">
    <source>
        <dbReference type="Pfam" id="PF07179"/>
    </source>
</evidence>
<accession>A0A810LDX0</accession>
<feature type="domain" description="SseB protein N-terminal" evidence="1">
    <location>
        <begin position="181"/>
        <end position="280"/>
    </location>
</feature>
<dbReference type="Pfam" id="PF07179">
    <property type="entry name" value="SseB"/>
    <property type="match status" value="1"/>
</dbReference>
<evidence type="ECO:0000313" key="2">
    <source>
        <dbReference type="EMBL" id="BCJ32416.1"/>
    </source>
</evidence>
<evidence type="ECO:0000313" key="3">
    <source>
        <dbReference type="Proteomes" id="UP000680750"/>
    </source>
</evidence>
<dbReference type="RefSeq" id="WP_030445122.1">
    <property type="nucleotide sequence ID" value="NZ_AP023354.1"/>
</dbReference>
<reference evidence="2" key="1">
    <citation type="submission" date="2020-08" db="EMBL/GenBank/DDBJ databases">
        <title>Whole genome shotgun sequence of Actinocatenispora sera NBRC 101916.</title>
        <authorList>
            <person name="Komaki H."/>
            <person name="Tamura T."/>
        </authorList>
    </citation>
    <scope>NUCLEOTIDE SEQUENCE</scope>
    <source>
        <strain evidence="2">NBRC 101916</strain>
    </source>
</reference>
<protein>
    <recommendedName>
        <fullName evidence="1">SseB protein N-terminal domain-containing protein</fullName>
    </recommendedName>
</protein>
<sequence length="517" mass="56054">MDRGEDERPPAWQPSNDVERLMLDALVRNHSQDYFRLVATAPLYLPVFLSDANTDRQRVVVKTIEDAEHLLVFTSVRGLTGYVESGYTPESRPDGYALTSYEEVAARRPDPEWRLAINPGQPIDAYVEIDAVMRAALGDIQIPLADELIAPDAVGDRTPIAADFAPANEAEQAIEYGLSRQEVDVAIDALVVSDVLVAVAEPTRPDAALTDEDFPWQLEQIDDIPSICVFTSRQRLAEVLPPDTPAYPTTFVKLALAWPDDDCQVVVNIGSAIELSFEGTMMPSFVSWASDLMDRVEAGDYPVPDTRMADAAGTGAVVGGYAVGAALPQPVGDPAAPAGGLVAPAGDAPPTAPVLFQKVLPPDQAEAYLRRGERYVAGFVHPYESVRELTTPQQLYAGLGLVHDRTPFRLDDEDVHVLRWYAYCPELYRVAIGGRDEQTRAAVGGWVVAPAPFLGSGIAPGTAGVPEFKVDSVELPHGAQLCRLDRYGRESEVASYDADTGTWVATVGAPRWTEDGR</sequence>
<dbReference type="EMBL" id="AP023354">
    <property type="protein sequence ID" value="BCJ32416.1"/>
    <property type="molecule type" value="Genomic_DNA"/>
</dbReference>
<keyword evidence="3" id="KW-1185">Reference proteome</keyword>
<proteinExistence type="predicted"/>
<gene>
    <name evidence="2" type="ORF">Asera_65240</name>
</gene>
<dbReference type="InterPro" id="IPR009839">
    <property type="entry name" value="SseB_N"/>
</dbReference>
<dbReference type="OrthoDB" id="3295680at2"/>
<dbReference type="KEGG" id="aser:Asera_65240"/>
<organism evidence="2 3">
    <name type="scientific">Actinocatenispora sera</name>
    <dbReference type="NCBI Taxonomy" id="390989"/>
    <lineage>
        <taxon>Bacteria</taxon>
        <taxon>Bacillati</taxon>
        <taxon>Actinomycetota</taxon>
        <taxon>Actinomycetes</taxon>
        <taxon>Micromonosporales</taxon>
        <taxon>Micromonosporaceae</taxon>
        <taxon>Actinocatenispora</taxon>
    </lineage>
</organism>
<dbReference type="Proteomes" id="UP000680750">
    <property type="component" value="Chromosome"/>
</dbReference>